<evidence type="ECO:0000256" key="8">
    <source>
        <dbReference type="HAMAP-Rule" id="MF_01416"/>
    </source>
</evidence>
<dbReference type="GO" id="GO:0046933">
    <property type="term" value="F:proton-transporting ATP synthase activity, rotational mechanism"/>
    <property type="evidence" value="ECO:0007669"/>
    <property type="project" value="UniProtKB-UniRule"/>
</dbReference>
<evidence type="ECO:0000256" key="4">
    <source>
        <dbReference type="ARBA" id="ARBA00023065"/>
    </source>
</evidence>
<dbReference type="OrthoDB" id="9796185at2"/>
<evidence type="ECO:0000256" key="1">
    <source>
        <dbReference type="ARBA" id="ARBA00004370"/>
    </source>
</evidence>
<dbReference type="EMBL" id="FZOY01000001">
    <property type="protein sequence ID" value="SNS18770.1"/>
    <property type="molecule type" value="Genomic_DNA"/>
</dbReference>
<evidence type="ECO:0000256" key="3">
    <source>
        <dbReference type="ARBA" id="ARBA00022781"/>
    </source>
</evidence>
<dbReference type="Pfam" id="PF00213">
    <property type="entry name" value="OSCP"/>
    <property type="match status" value="1"/>
</dbReference>
<comment type="subcellular location">
    <subcellularLocation>
        <location evidence="8">Cell membrane</location>
        <topology evidence="8">Peripheral membrane protein</topology>
    </subcellularLocation>
    <subcellularLocation>
        <location evidence="1">Membrane</location>
    </subcellularLocation>
</comment>
<protein>
    <recommendedName>
        <fullName evidence="8">ATP synthase subunit delta</fullName>
    </recommendedName>
    <alternativeName>
        <fullName evidence="8">ATP synthase F(1) sector subunit delta</fullName>
    </alternativeName>
    <alternativeName>
        <fullName evidence="8">F-type ATPase subunit delta</fullName>
        <shortName evidence="8">F-ATPase subunit delta</shortName>
    </alternativeName>
</protein>
<dbReference type="InterPro" id="IPR026015">
    <property type="entry name" value="ATP_synth_OSCP/delta_N_sf"/>
</dbReference>
<evidence type="ECO:0000313" key="9">
    <source>
        <dbReference type="EMBL" id="SNS18770.1"/>
    </source>
</evidence>
<dbReference type="NCBIfam" id="NF004402">
    <property type="entry name" value="PRK05758.2-2"/>
    <property type="match status" value="1"/>
</dbReference>
<sequence length="186" mass="19431">MSETASISSSIAARYAQALFELAKDEGKLATLEADTDSLSEALETSDDLKAMIGSPVYSRAEQAAAITAVADKMGLDGVTRNGLGLMASNRRLFALPLVLKALRAKIADEKGEVTAEVTSAVPLSAEQSGAVAEMLKSRFGKDIKLNTAVDESLIGGLIVKVGSKMVDTSVRAKLANLQNAMKEVG</sequence>
<keyword evidence="10" id="KW-1185">Reference proteome</keyword>
<keyword evidence="4 8" id="KW-0406">Ion transport</keyword>
<dbReference type="GO" id="GO:0005886">
    <property type="term" value="C:plasma membrane"/>
    <property type="evidence" value="ECO:0007669"/>
    <property type="project" value="UniProtKB-SubCell"/>
</dbReference>
<dbReference type="GO" id="GO:0045259">
    <property type="term" value="C:proton-transporting ATP synthase complex"/>
    <property type="evidence" value="ECO:0007669"/>
    <property type="project" value="UniProtKB-KW"/>
</dbReference>
<evidence type="ECO:0000256" key="5">
    <source>
        <dbReference type="ARBA" id="ARBA00023136"/>
    </source>
</evidence>
<dbReference type="RefSeq" id="WP_089231562.1">
    <property type="nucleotide sequence ID" value="NZ_FZOY01000001.1"/>
</dbReference>
<proteinExistence type="inferred from homology"/>
<accession>A0A239CF88</accession>
<dbReference type="NCBIfam" id="TIGR01145">
    <property type="entry name" value="ATP_synt_delta"/>
    <property type="match status" value="1"/>
</dbReference>
<comment type="function">
    <text evidence="8">F(1)F(0) ATP synthase produces ATP from ADP in the presence of a proton or sodium gradient. F-type ATPases consist of two structural domains, F(1) containing the extramembraneous catalytic core and F(0) containing the membrane proton channel, linked together by a central stalk and a peripheral stalk. During catalysis, ATP synthesis in the catalytic domain of F(1) is coupled via a rotary mechanism of the central stalk subunits to proton translocation.</text>
</comment>
<dbReference type="AlphaFoldDB" id="A0A239CF88"/>
<reference evidence="9 10" key="1">
    <citation type="submission" date="2017-06" db="EMBL/GenBank/DDBJ databases">
        <authorList>
            <person name="Kim H.J."/>
            <person name="Triplett B.A."/>
        </authorList>
    </citation>
    <scope>NUCLEOTIDE SEQUENCE [LARGE SCALE GENOMIC DNA]</scope>
    <source>
        <strain evidence="9 10">DSM 29339</strain>
    </source>
</reference>
<dbReference type="Gene3D" id="1.10.520.20">
    <property type="entry name" value="N-terminal domain of the delta subunit of the F1F0-ATP synthase"/>
    <property type="match status" value="1"/>
</dbReference>
<keyword evidence="8" id="KW-1003">Cell membrane</keyword>
<dbReference type="InterPro" id="IPR020781">
    <property type="entry name" value="ATPase_OSCP/d_CS"/>
</dbReference>
<dbReference type="NCBIfam" id="NF004406">
    <property type="entry name" value="PRK05758.3-2"/>
    <property type="match status" value="1"/>
</dbReference>
<dbReference type="HAMAP" id="MF_01416">
    <property type="entry name" value="ATP_synth_delta_bact"/>
    <property type="match status" value="1"/>
</dbReference>
<evidence type="ECO:0000256" key="6">
    <source>
        <dbReference type="ARBA" id="ARBA00023196"/>
    </source>
</evidence>
<name>A0A239CF88_9RHOB</name>
<keyword evidence="7 8" id="KW-0066">ATP synthesis</keyword>
<dbReference type="SUPFAM" id="SSF47928">
    <property type="entry name" value="N-terminal domain of the delta subunit of the F1F0-ATP synthase"/>
    <property type="match status" value="1"/>
</dbReference>
<keyword evidence="6 8" id="KW-0139">CF(1)</keyword>
<comment type="similarity">
    <text evidence="8">Belongs to the ATPase delta chain family.</text>
</comment>
<evidence type="ECO:0000313" key="10">
    <source>
        <dbReference type="Proteomes" id="UP000198426"/>
    </source>
</evidence>
<gene>
    <name evidence="8" type="primary">atpH</name>
    <name evidence="9" type="ORF">SAMN05421757_101258</name>
</gene>
<dbReference type="PRINTS" id="PR00125">
    <property type="entry name" value="ATPASEDELTA"/>
</dbReference>
<keyword evidence="2 8" id="KW-0813">Transport</keyword>
<dbReference type="PANTHER" id="PTHR11910">
    <property type="entry name" value="ATP SYNTHASE DELTA CHAIN"/>
    <property type="match status" value="1"/>
</dbReference>
<keyword evidence="5 8" id="KW-0472">Membrane</keyword>
<evidence type="ECO:0000256" key="7">
    <source>
        <dbReference type="ARBA" id="ARBA00023310"/>
    </source>
</evidence>
<dbReference type="PROSITE" id="PS00389">
    <property type="entry name" value="ATPASE_DELTA"/>
    <property type="match status" value="1"/>
</dbReference>
<dbReference type="InterPro" id="IPR000711">
    <property type="entry name" value="ATPase_OSCP/dsu"/>
</dbReference>
<comment type="function">
    <text evidence="8">This protein is part of the stalk that links CF(0) to CF(1). It either transmits conformational changes from CF(0) to CF(1) or is implicated in proton conduction.</text>
</comment>
<evidence type="ECO:0000256" key="2">
    <source>
        <dbReference type="ARBA" id="ARBA00022448"/>
    </source>
</evidence>
<dbReference type="Proteomes" id="UP000198426">
    <property type="component" value="Unassembled WGS sequence"/>
</dbReference>
<keyword evidence="3 8" id="KW-0375">Hydrogen ion transport</keyword>
<organism evidence="9 10">
    <name type="scientific">Tropicimonas sediminicola</name>
    <dbReference type="NCBI Taxonomy" id="1031541"/>
    <lineage>
        <taxon>Bacteria</taxon>
        <taxon>Pseudomonadati</taxon>
        <taxon>Pseudomonadota</taxon>
        <taxon>Alphaproteobacteria</taxon>
        <taxon>Rhodobacterales</taxon>
        <taxon>Roseobacteraceae</taxon>
        <taxon>Tropicimonas</taxon>
    </lineage>
</organism>